<accession>A0A8J2NUV7</accession>
<evidence type="ECO:0000313" key="1">
    <source>
        <dbReference type="EMBL" id="CAG7719387.1"/>
    </source>
</evidence>
<feature type="non-terminal residue" evidence="1">
    <location>
        <position position="40"/>
    </location>
</feature>
<reference evidence="1" key="1">
    <citation type="submission" date="2021-06" db="EMBL/GenBank/DDBJ databases">
        <authorList>
            <person name="Hodson N. C."/>
            <person name="Mongue J. A."/>
            <person name="Jaron S. K."/>
        </authorList>
    </citation>
    <scope>NUCLEOTIDE SEQUENCE</scope>
</reference>
<comment type="caution">
    <text evidence="1">The sequence shown here is derived from an EMBL/GenBank/DDBJ whole genome shotgun (WGS) entry which is preliminary data.</text>
</comment>
<dbReference type="AlphaFoldDB" id="A0A8J2NUV7"/>
<dbReference type="EMBL" id="CAJVCH010060965">
    <property type="protein sequence ID" value="CAG7719387.1"/>
    <property type="molecule type" value="Genomic_DNA"/>
</dbReference>
<gene>
    <name evidence="1" type="ORF">AFUS01_LOCUS8713</name>
</gene>
<proteinExistence type="predicted"/>
<dbReference type="Proteomes" id="UP000708208">
    <property type="component" value="Unassembled WGS sequence"/>
</dbReference>
<name>A0A8J2NUV7_9HEXA</name>
<organism evidence="1 2">
    <name type="scientific">Allacma fusca</name>
    <dbReference type="NCBI Taxonomy" id="39272"/>
    <lineage>
        <taxon>Eukaryota</taxon>
        <taxon>Metazoa</taxon>
        <taxon>Ecdysozoa</taxon>
        <taxon>Arthropoda</taxon>
        <taxon>Hexapoda</taxon>
        <taxon>Collembola</taxon>
        <taxon>Symphypleona</taxon>
        <taxon>Sminthuridae</taxon>
        <taxon>Allacma</taxon>
    </lineage>
</organism>
<keyword evidence="2" id="KW-1185">Reference proteome</keyword>
<evidence type="ECO:0000313" key="2">
    <source>
        <dbReference type="Proteomes" id="UP000708208"/>
    </source>
</evidence>
<protein>
    <submittedName>
        <fullName evidence="1">Uncharacterized protein</fullName>
    </submittedName>
</protein>
<sequence>MRKWTINRYRRLSLPLMANPLSPSPYYLERNYLFDQVQTN</sequence>